<evidence type="ECO:0008006" key="5">
    <source>
        <dbReference type="Google" id="ProtNLM"/>
    </source>
</evidence>
<evidence type="ECO:0000256" key="2">
    <source>
        <dbReference type="SAM" id="Phobius"/>
    </source>
</evidence>
<name>A0A4C1WCJ1_EUMVA</name>
<protein>
    <recommendedName>
        <fullName evidence="5">Protein FAM8A1</fullName>
    </recommendedName>
</protein>
<keyword evidence="2" id="KW-1133">Transmembrane helix</keyword>
<gene>
    <name evidence="3" type="ORF">EVAR_80784_1</name>
</gene>
<comment type="caution">
    <text evidence="3">The sequence shown here is derived from an EMBL/GenBank/DDBJ whole genome shotgun (WGS) entry which is preliminary data.</text>
</comment>
<accession>A0A4C1WCJ1</accession>
<sequence>MSQNEQGGPSTDTVPLATPGDVHQTEPQSEREVYFQSLRLWIQQAQMYQNLSTCFPYYMMTFHGLQNSSANVPLLNNNYQLQGQHWPFQLPNAPPRNIVGNRLPDEPLTAAEVISRHGGFEYVVPPLYKRLVAEIIDFVLLFVLKLVVMFVAVDMLEFMSHFYSDSFTPSLAFNSNSATCSSSNLNQDRGSILSR</sequence>
<dbReference type="EMBL" id="BGZK01000538">
    <property type="protein sequence ID" value="GBP49116.1"/>
    <property type="molecule type" value="Genomic_DNA"/>
</dbReference>
<feature type="compositionally biased region" description="Polar residues" evidence="1">
    <location>
        <begin position="1"/>
        <end position="13"/>
    </location>
</feature>
<dbReference type="AlphaFoldDB" id="A0A4C1WCJ1"/>
<keyword evidence="2" id="KW-0812">Transmembrane</keyword>
<reference evidence="3 4" key="1">
    <citation type="journal article" date="2019" name="Commun. Biol.">
        <title>The bagworm genome reveals a unique fibroin gene that provides high tensile strength.</title>
        <authorList>
            <person name="Kono N."/>
            <person name="Nakamura H."/>
            <person name="Ohtoshi R."/>
            <person name="Tomita M."/>
            <person name="Numata K."/>
            <person name="Arakawa K."/>
        </authorList>
    </citation>
    <scope>NUCLEOTIDE SEQUENCE [LARGE SCALE GENOMIC DNA]</scope>
</reference>
<feature type="region of interest" description="Disordered" evidence="1">
    <location>
        <begin position="1"/>
        <end position="29"/>
    </location>
</feature>
<keyword evidence="4" id="KW-1185">Reference proteome</keyword>
<dbReference type="PANTHER" id="PTHR13659">
    <property type="entry name" value="AUTOSOMAL HIGHLY CONSERVED PROTEIN"/>
    <property type="match status" value="1"/>
</dbReference>
<evidence type="ECO:0000256" key="1">
    <source>
        <dbReference type="SAM" id="MobiDB-lite"/>
    </source>
</evidence>
<feature type="transmembrane region" description="Helical" evidence="2">
    <location>
        <begin position="135"/>
        <end position="153"/>
    </location>
</feature>
<evidence type="ECO:0000313" key="4">
    <source>
        <dbReference type="Proteomes" id="UP000299102"/>
    </source>
</evidence>
<dbReference type="PANTHER" id="PTHR13659:SF5">
    <property type="entry name" value="PROTEIN FAM8A1"/>
    <property type="match status" value="1"/>
</dbReference>
<dbReference type="OrthoDB" id="10061042at2759"/>
<organism evidence="3 4">
    <name type="scientific">Eumeta variegata</name>
    <name type="common">Bagworm moth</name>
    <name type="synonym">Eumeta japonica</name>
    <dbReference type="NCBI Taxonomy" id="151549"/>
    <lineage>
        <taxon>Eukaryota</taxon>
        <taxon>Metazoa</taxon>
        <taxon>Ecdysozoa</taxon>
        <taxon>Arthropoda</taxon>
        <taxon>Hexapoda</taxon>
        <taxon>Insecta</taxon>
        <taxon>Pterygota</taxon>
        <taxon>Neoptera</taxon>
        <taxon>Endopterygota</taxon>
        <taxon>Lepidoptera</taxon>
        <taxon>Glossata</taxon>
        <taxon>Ditrysia</taxon>
        <taxon>Tineoidea</taxon>
        <taxon>Psychidae</taxon>
        <taxon>Oiketicinae</taxon>
        <taxon>Eumeta</taxon>
    </lineage>
</organism>
<keyword evidence="2" id="KW-0472">Membrane</keyword>
<dbReference type="STRING" id="151549.A0A4C1WCJ1"/>
<dbReference type="Proteomes" id="UP000299102">
    <property type="component" value="Unassembled WGS sequence"/>
</dbReference>
<proteinExistence type="predicted"/>
<dbReference type="InterPro" id="IPR039871">
    <property type="entry name" value="FAM8A1"/>
</dbReference>
<evidence type="ECO:0000313" key="3">
    <source>
        <dbReference type="EMBL" id="GBP49116.1"/>
    </source>
</evidence>